<name>A0A0B6YTV0_9EUPU</name>
<reference evidence="6" key="1">
    <citation type="submission" date="2014-12" db="EMBL/GenBank/DDBJ databases">
        <title>Insight into the proteome of Arion vulgaris.</title>
        <authorList>
            <person name="Aradska J."/>
            <person name="Bulat T."/>
            <person name="Smidak R."/>
            <person name="Sarate P."/>
            <person name="Gangsoo J."/>
            <person name="Sialana F."/>
            <person name="Bilban M."/>
            <person name="Lubec G."/>
        </authorList>
    </citation>
    <scope>NUCLEOTIDE SEQUENCE</scope>
    <source>
        <tissue evidence="6">Skin</tissue>
    </source>
</reference>
<comment type="similarity">
    <text evidence="2">Belongs to the FUN14 family.</text>
</comment>
<dbReference type="Pfam" id="PF04930">
    <property type="entry name" value="FUN14"/>
    <property type="match status" value="1"/>
</dbReference>
<evidence type="ECO:0000256" key="5">
    <source>
        <dbReference type="ARBA" id="ARBA00023136"/>
    </source>
</evidence>
<dbReference type="PANTHER" id="PTHR21346:SF0">
    <property type="entry name" value="RE45833P"/>
    <property type="match status" value="1"/>
</dbReference>
<evidence type="ECO:0000256" key="3">
    <source>
        <dbReference type="ARBA" id="ARBA00022692"/>
    </source>
</evidence>
<accession>A0A0B6YTV0</accession>
<evidence type="ECO:0000313" key="6">
    <source>
        <dbReference type="EMBL" id="CEK58905.1"/>
    </source>
</evidence>
<keyword evidence="4" id="KW-1133">Transmembrane helix</keyword>
<gene>
    <name evidence="6" type="primary">ORF34543</name>
</gene>
<proteinExistence type="inferred from homology"/>
<organism evidence="6">
    <name type="scientific">Arion vulgaris</name>
    <dbReference type="NCBI Taxonomy" id="1028688"/>
    <lineage>
        <taxon>Eukaryota</taxon>
        <taxon>Metazoa</taxon>
        <taxon>Spiralia</taxon>
        <taxon>Lophotrochozoa</taxon>
        <taxon>Mollusca</taxon>
        <taxon>Gastropoda</taxon>
        <taxon>Heterobranchia</taxon>
        <taxon>Euthyneura</taxon>
        <taxon>Panpulmonata</taxon>
        <taxon>Eupulmonata</taxon>
        <taxon>Stylommatophora</taxon>
        <taxon>Helicina</taxon>
        <taxon>Arionoidea</taxon>
        <taxon>Arionidae</taxon>
        <taxon>Arion</taxon>
    </lineage>
</organism>
<evidence type="ECO:0000256" key="4">
    <source>
        <dbReference type="ARBA" id="ARBA00022989"/>
    </source>
</evidence>
<evidence type="ECO:0000256" key="1">
    <source>
        <dbReference type="ARBA" id="ARBA00004374"/>
    </source>
</evidence>
<dbReference type="InterPro" id="IPR007014">
    <property type="entry name" value="FUN14"/>
</dbReference>
<sequence>MMKGIEELSEGDISLDSYDDYIIIDAEPKSSMDFFTERIFGDITKSSACKQLGIGAATGWVTGYMANKIGKIAAISAAGGFCLFQIAQYNGYITVNWTRVQHALTKAQAKAKKAMIKHSEGICQKSRICYEENFFLVTGFATGFLIGFVW</sequence>
<dbReference type="EMBL" id="HACG01012040">
    <property type="protein sequence ID" value="CEK58905.1"/>
    <property type="molecule type" value="Transcribed_RNA"/>
</dbReference>
<evidence type="ECO:0008006" key="7">
    <source>
        <dbReference type="Google" id="ProtNLM"/>
    </source>
</evidence>
<dbReference type="GO" id="GO:0000422">
    <property type="term" value="P:autophagy of mitochondrion"/>
    <property type="evidence" value="ECO:0007669"/>
    <property type="project" value="TreeGrafter"/>
</dbReference>
<comment type="subcellular location">
    <subcellularLocation>
        <location evidence="1">Mitochondrion outer membrane</location>
        <topology evidence="1">Multi-pass membrane protein</topology>
    </subcellularLocation>
</comment>
<keyword evidence="3" id="KW-0812">Transmembrane</keyword>
<protein>
    <recommendedName>
        <fullName evidence="7">FUN14 domain-containing protein 1</fullName>
    </recommendedName>
</protein>
<dbReference type="AlphaFoldDB" id="A0A0B6YTV0"/>
<dbReference type="GO" id="GO:0005741">
    <property type="term" value="C:mitochondrial outer membrane"/>
    <property type="evidence" value="ECO:0007669"/>
    <property type="project" value="UniProtKB-SubCell"/>
</dbReference>
<evidence type="ECO:0000256" key="2">
    <source>
        <dbReference type="ARBA" id="ARBA00009160"/>
    </source>
</evidence>
<keyword evidence="5" id="KW-0472">Membrane</keyword>
<dbReference type="PANTHER" id="PTHR21346">
    <property type="entry name" value="FUN14 DOMAIN CONTAINING"/>
    <property type="match status" value="1"/>
</dbReference>